<evidence type="ECO:0000313" key="3">
    <source>
        <dbReference type="EMBL" id="RDZ14270.1"/>
    </source>
</evidence>
<evidence type="ECO:0000256" key="1">
    <source>
        <dbReference type="SAM" id="SignalP"/>
    </source>
</evidence>
<reference evidence="3 4" key="1">
    <citation type="journal article" date="2018" name="Appl. Environ. Microbiol.">
        <title>Antimicrobial susceptibility testing and tentative epidemiological cut-off values of five Bacillus species relevant for use as animal feed additives or for plant protection.</title>
        <authorList>
            <person name="Agerso Y."/>
            <person name="Stuer-Lauridsen B."/>
            <person name="Bjerre K."/>
            <person name="Jensen M.G."/>
            <person name="Johansen E."/>
            <person name="Bennedsen M."/>
            <person name="Brockmann E."/>
            <person name="Nielsen B."/>
        </authorList>
    </citation>
    <scope>NUCLEOTIDE SEQUENCE [LARGE SCALE GENOMIC DNA]</scope>
    <source>
        <strain evidence="3 4">CHCC20162</strain>
    </source>
</reference>
<evidence type="ECO:0000313" key="4">
    <source>
        <dbReference type="Proteomes" id="UP000256519"/>
    </source>
</evidence>
<feature type="chain" id="PRO_5017561701" description="PepSY domain-containing protein" evidence="1">
    <location>
        <begin position="28"/>
        <end position="345"/>
    </location>
</feature>
<protein>
    <recommendedName>
        <fullName evidence="2">PepSY domain-containing protein</fullName>
    </recommendedName>
</protein>
<proteinExistence type="predicted"/>
<feature type="signal peptide" evidence="1">
    <location>
        <begin position="1"/>
        <end position="27"/>
    </location>
</feature>
<dbReference type="RefSeq" id="WP_116074929.1">
    <property type="nucleotide sequence ID" value="NZ_CP187630.1"/>
</dbReference>
<name>A0A3D8X219_PRIMG</name>
<dbReference type="Pfam" id="PF03413">
    <property type="entry name" value="PepSY"/>
    <property type="match status" value="3"/>
</dbReference>
<gene>
    <name evidence="3" type="ORF">C3744_14620</name>
</gene>
<feature type="domain" description="PepSY" evidence="2">
    <location>
        <begin position="228"/>
        <end position="280"/>
    </location>
</feature>
<sequence>MIKWAKVLSTSALGTAIAFSSITTSHAAEMKTAKVETTEHVSISQAQAKGIALQDCEGTVTSTEFKQESSVYVITIVTNNLEQRIVEVNARTGKVVNKQEVKLWIQNQVKESVSKQYKGVIQSITFNKETREYTLTVVDGKVEYTLTVDGLTGKVIHENKKELQLMSEQKIKEAIVKQYSGYVYSLDFKESASQYVAVILKDSTQYTVMLDAFTGKVVNTSQQAVKLLTRQDAKDLALVTYAGKVRMVEYDQNAAIFTVKIIKDNTEYTVTIDAVSGEITQVKQDKLQPLTENAIKVLVLKHQEGKVKHIELITENSITVYVVTLVSGSKQQTFKFDAYTGQECS</sequence>
<accession>A0A3D8X219</accession>
<dbReference type="EMBL" id="PQWM01000010">
    <property type="protein sequence ID" value="RDZ14270.1"/>
    <property type="molecule type" value="Genomic_DNA"/>
</dbReference>
<dbReference type="Gene3D" id="3.10.450.40">
    <property type="match status" value="3"/>
</dbReference>
<feature type="domain" description="PepSY" evidence="2">
    <location>
        <begin position="43"/>
        <end position="97"/>
    </location>
</feature>
<dbReference type="InterPro" id="IPR025711">
    <property type="entry name" value="PepSY"/>
</dbReference>
<dbReference type="Proteomes" id="UP000256519">
    <property type="component" value="Unassembled WGS sequence"/>
</dbReference>
<feature type="domain" description="PepSY" evidence="2">
    <location>
        <begin position="295"/>
        <end position="342"/>
    </location>
</feature>
<evidence type="ECO:0000259" key="2">
    <source>
        <dbReference type="Pfam" id="PF03413"/>
    </source>
</evidence>
<dbReference type="AlphaFoldDB" id="A0A3D8X219"/>
<keyword evidence="1" id="KW-0732">Signal</keyword>
<organism evidence="3 4">
    <name type="scientific">Priestia megaterium</name>
    <name type="common">Bacillus megaterium</name>
    <dbReference type="NCBI Taxonomy" id="1404"/>
    <lineage>
        <taxon>Bacteria</taxon>
        <taxon>Bacillati</taxon>
        <taxon>Bacillota</taxon>
        <taxon>Bacilli</taxon>
        <taxon>Bacillales</taxon>
        <taxon>Bacillaceae</taxon>
        <taxon>Priestia</taxon>
    </lineage>
</organism>
<comment type="caution">
    <text evidence="3">The sequence shown here is derived from an EMBL/GenBank/DDBJ whole genome shotgun (WGS) entry which is preliminary data.</text>
</comment>